<dbReference type="PROSITE" id="PS50878">
    <property type="entry name" value="RT_POL"/>
    <property type="match status" value="1"/>
</dbReference>
<accession>A0A401GSQ3</accession>
<gene>
    <name evidence="3" type="ORF">SCP_0607540</name>
</gene>
<dbReference type="GO" id="GO:0004523">
    <property type="term" value="F:RNA-DNA hybrid ribonuclease activity"/>
    <property type="evidence" value="ECO:0007669"/>
    <property type="project" value="InterPro"/>
</dbReference>
<keyword evidence="3" id="KW-0808">Transferase</keyword>
<dbReference type="PANTHER" id="PTHR33481:SF1">
    <property type="entry name" value="ENDONUCLEASE_EXONUCLEASE_PHOSPHATASE DOMAIN-CONTAINING PROTEIN-RELATED"/>
    <property type="match status" value="1"/>
</dbReference>
<dbReference type="PROSITE" id="PS50879">
    <property type="entry name" value="RNASE_H_1"/>
    <property type="match status" value="1"/>
</dbReference>
<keyword evidence="3" id="KW-0695">RNA-directed DNA polymerase</keyword>
<organism evidence="3 4">
    <name type="scientific">Sparassis crispa</name>
    <dbReference type="NCBI Taxonomy" id="139825"/>
    <lineage>
        <taxon>Eukaryota</taxon>
        <taxon>Fungi</taxon>
        <taxon>Dikarya</taxon>
        <taxon>Basidiomycota</taxon>
        <taxon>Agaricomycotina</taxon>
        <taxon>Agaricomycetes</taxon>
        <taxon>Polyporales</taxon>
        <taxon>Sparassidaceae</taxon>
        <taxon>Sparassis</taxon>
    </lineage>
</organism>
<feature type="domain" description="Reverse transcriptase" evidence="1">
    <location>
        <begin position="95"/>
        <end position="368"/>
    </location>
</feature>
<dbReference type="OrthoDB" id="2717295at2759"/>
<dbReference type="AlphaFoldDB" id="A0A401GSQ3"/>
<proteinExistence type="predicted"/>
<dbReference type="InterPro" id="IPR012337">
    <property type="entry name" value="RNaseH-like_sf"/>
</dbReference>
<name>A0A401GSQ3_9APHY</name>
<dbReference type="EMBL" id="BFAD01000006">
    <property type="protein sequence ID" value="GBE84774.1"/>
    <property type="molecule type" value="Genomic_DNA"/>
</dbReference>
<dbReference type="Gene3D" id="3.30.420.10">
    <property type="entry name" value="Ribonuclease H-like superfamily/Ribonuclease H"/>
    <property type="match status" value="1"/>
</dbReference>
<dbReference type="InterPro" id="IPR000477">
    <property type="entry name" value="RT_dom"/>
</dbReference>
<feature type="domain" description="RNase H type-1" evidence="2">
    <location>
        <begin position="560"/>
        <end position="702"/>
    </location>
</feature>
<keyword evidence="3" id="KW-0548">Nucleotidyltransferase</keyword>
<dbReference type="InterPro" id="IPR002156">
    <property type="entry name" value="RNaseH_domain"/>
</dbReference>
<dbReference type="Pfam" id="PF00078">
    <property type="entry name" value="RVT_1"/>
    <property type="match status" value="1"/>
</dbReference>
<dbReference type="PANTHER" id="PTHR33481">
    <property type="entry name" value="REVERSE TRANSCRIPTASE"/>
    <property type="match status" value="1"/>
</dbReference>
<evidence type="ECO:0000259" key="1">
    <source>
        <dbReference type="PROSITE" id="PS50878"/>
    </source>
</evidence>
<reference evidence="3 4" key="1">
    <citation type="journal article" date="2018" name="Sci. Rep.">
        <title>Genome sequence of the cauliflower mushroom Sparassis crispa (Hanabiratake) and its association with beneficial usage.</title>
        <authorList>
            <person name="Kiyama R."/>
            <person name="Furutani Y."/>
            <person name="Kawaguchi K."/>
            <person name="Nakanishi T."/>
        </authorList>
    </citation>
    <scope>NUCLEOTIDE SEQUENCE [LARGE SCALE GENOMIC DNA]</scope>
</reference>
<evidence type="ECO:0000313" key="4">
    <source>
        <dbReference type="Proteomes" id="UP000287166"/>
    </source>
</evidence>
<protein>
    <submittedName>
        <fullName evidence="3">RNA-directed DNA polymerase from mobile element jockey</fullName>
    </submittedName>
</protein>
<sequence>MPTNGVGELISDNQGKSEILYDAFFPPPGMTATPPIDVTYPPPAFLFTPPTDAQIEAVVKRLKDFRALSPDKTPNEVYKRCIDILLPYLGPLFRATFSLKIYPSSWKISDTVVLRKPGRPDYMAAKAYRPIALLNCVGKILSACVTETLVHEAELNDLLANGHIGGRPGHTTTDSLHLLVKTVKDAWRHHKVASILFLDIKAAFLSALPERLLHNMRMQGVPVEIVDWIRHRLEGCHTHLIFDDFTSAIFEILSGIDQGCPLSVILYQFYNSDLLDSAKLTLALGHIDDVALIATGSNFEETHDNLRHCMDHSDGAMMWSADHQSEFSLDKFGLLNLSARLPSLGPALQLRSCTVQPTSTYKFLGVLLDHHLYFRKHTAYALTKGMTWVQQFRRLAKAKSGIPYSYMRCLFISVTVPRMLYAADVFLTPMRTLPRQLKTHRSVLAIKSLARVQRQAALLITGALSSTATDTLNAHASLLLFHLLVDKVCHRAAARLCTLPPSHPLHDQVARASTHYVKSHCSPLHELLHAYQIFPGNMEKIQPVAPSKAEALDSELKWADAGGIRVYTDGSDIDAGVGASAVLYCPGSSTVKVLRYHLGPSSEHSVYKAEVVGLVLAIHLLKREISVQSASCAANNKASILATKLQKPAPGHYLIDMLHHDVNALYRTHAIDHCNLTFHWVPGHKDVEGNERADKEAKVATRGNSSP</sequence>
<evidence type="ECO:0000259" key="2">
    <source>
        <dbReference type="PROSITE" id="PS50879"/>
    </source>
</evidence>
<evidence type="ECO:0000313" key="3">
    <source>
        <dbReference type="EMBL" id="GBE84774.1"/>
    </source>
</evidence>
<dbReference type="CDD" id="cd09276">
    <property type="entry name" value="Rnase_HI_RT_non_LTR"/>
    <property type="match status" value="1"/>
</dbReference>
<dbReference type="InParanoid" id="A0A401GSQ3"/>
<dbReference type="RefSeq" id="XP_027615687.1">
    <property type="nucleotide sequence ID" value="XM_027759886.1"/>
</dbReference>
<dbReference type="SUPFAM" id="SSF53098">
    <property type="entry name" value="Ribonuclease H-like"/>
    <property type="match status" value="1"/>
</dbReference>
<dbReference type="InterPro" id="IPR036397">
    <property type="entry name" value="RNaseH_sf"/>
</dbReference>
<comment type="caution">
    <text evidence="3">The sequence shown here is derived from an EMBL/GenBank/DDBJ whole genome shotgun (WGS) entry which is preliminary data.</text>
</comment>
<dbReference type="CDD" id="cd01650">
    <property type="entry name" value="RT_nLTR_like"/>
    <property type="match status" value="1"/>
</dbReference>
<keyword evidence="4" id="KW-1185">Reference proteome</keyword>
<dbReference type="Proteomes" id="UP000287166">
    <property type="component" value="Unassembled WGS sequence"/>
</dbReference>
<dbReference type="GO" id="GO:0003676">
    <property type="term" value="F:nucleic acid binding"/>
    <property type="evidence" value="ECO:0007669"/>
    <property type="project" value="InterPro"/>
</dbReference>
<dbReference type="GeneID" id="38781691"/>
<dbReference type="STRING" id="139825.A0A401GSQ3"/>
<dbReference type="GO" id="GO:0003964">
    <property type="term" value="F:RNA-directed DNA polymerase activity"/>
    <property type="evidence" value="ECO:0007669"/>
    <property type="project" value="UniProtKB-KW"/>
</dbReference>
<dbReference type="Pfam" id="PF00075">
    <property type="entry name" value="RNase_H"/>
    <property type="match status" value="1"/>
</dbReference>